<dbReference type="InterPro" id="IPR016201">
    <property type="entry name" value="PSI"/>
</dbReference>
<dbReference type="EnsemblMetazoa" id="Aqu2.1.32156_001">
    <property type="protein sequence ID" value="Aqu2.1.32156_001"/>
    <property type="gene ID" value="Aqu2.1.32156"/>
</dbReference>
<keyword evidence="2" id="KW-0880">Kelch repeat</keyword>
<dbReference type="Proteomes" id="UP000007879">
    <property type="component" value="Unassembled WGS sequence"/>
</dbReference>
<feature type="signal peptide" evidence="15">
    <location>
        <begin position="1"/>
        <end position="25"/>
    </location>
</feature>
<dbReference type="InterPro" id="IPR000742">
    <property type="entry name" value="EGF"/>
</dbReference>
<gene>
    <name evidence="18" type="primary">109581856</name>
</gene>
<dbReference type="SMART" id="SM00181">
    <property type="entry name" value="EGF"/>
    <property type="match status" value="3"/>
</dbReference>
<evidence type="ECO:0000259" key="17">
    <source>
        <dbReference type="PROSITE" id="PS50026"/>
    </source>
</evidence>
<keyword evidence="3 12" id="KW-0245">EGF-like domain</keyword>
<dbReference type="SMART" id="SM00180">
    <property type="entry name" value="EGF_Lam"/>
    <property type="match status" value="1"/>
</dbReference>
<dbReference type="InterPro" id="IPR056863">
    <property type="entry name" value="LMN_ATRN_NET-like_EGF"/>
</dbReference>
<evidence type="ECO:0000313" key="19">
    <source>
        <dbReference type="Proteomes" id="UP000007879"/>
    </source>
</evidence>
<feature type="chain" id="PRO_5012891838" description="CUB domain-containing protein" evidence="15">
    <location>
        <begin position="26"/>
        <end position="1199"/>
    </location>
</feature>
<dbReference type="PROSITE" id="PS50026">
    <property type="entry name" value="EGF_3"/>
    <property type="match status" value="1"/>
</dbReference>
<evidence type="ECO:0000256" key="3">
    <source>
        <dbReference type="ARBA" id="ARBA00022536"/>
    </source>
</evidence>
<evidence type="ECO:0000256" key="4">
    <source>
        <dbReference type="ARBA" id="ARBA00022692"/>
    </source>
</evidence>
<evidence type="ECO:0000256" key="6">
    <source>
        <dbReference type="ARBA" id="ARBA00022737"/>
    </source>
</evidence>
<dbReference type="PANTHER" id="PTHR46376:SF2">
    <property type="entry name" value="DISTRACTED, ISOFORM B"/>
    <property type="match status" value="1"/>
</dbReference>
<dbReference type="STRING" id="400682.A0A1X7UWV8"/>
<evidence type="ECO:0000313" key="18">
    <source>
        <dbReference type="EnsemblMetazoa" id="Aqu2.1.32156_001"/>
    </source>
</evidence>
<evidence type="ECO:0000259" key="16">
    <source>
        <dbReference type="PROSITE" id="PS01180"/>
    </source>
</evidence>
<dbReference type="Pfam" id="PF01437">
    <property type="entry name" value="PSI"/>
    <property type="match status" value="1"/>
</dbReference>
<dbReference type="OrthoDB" id="9998912at2759"/>
<dbReference type="AlphaFoldDB" id="A0A1X7UWV8"/>
<keyword evidence="4 14" id="KW-0812">Transmembrane</keyword>
<dbReference type="SUPFAM" id="SSF57196">
    <property type="entry name" value="EGF/Laminin"/>
    <property type="match status" value="1"/>
</dbReference>
<dbReference type="CDD" id="cd00055">
    <property type="entry name" value="EGF_Lam"/>
    <property type="match status" value="2"/>
</dbReference>
<keyword evidence="19" id="KW-1185">Reference proteome</keyword>
<proteinExistence type="predicted"/>
<evidence type="ECO:0000256" key="14">
    <source>
        <dbReference type="SAM" id="Phobius"/>
    </source>
</evidence>
<dbReference type="GO" id="GO:0005794">
    <property type="term" value="C:Golgi apparatus"/>
    <property type="evidence" value="ECO:0007669"/>
    <property type="project" value="TreeGrafter"/>
</dbReference>
<dbReference type="InterPro" id="IPR056737">
    <property type="entry name" value="Beta-prop_ATRN-MKLN-like"/>
</dbReference>
<evidence type="ECO:0000256" key="8">
    <source>
        <dbReference type="ARBA" id="ARBA00023136"/>
    </source>
</evidence>
<feature type="domain" description="EGF-like" evidence="17">
    <location>
        <begin position="158"/>
        <end position="191"/>
    </location>
</feature>
<dbReference type="KEGG" id="aqu:109581856"/>
<feature type="disulfide bond" evidence="12">
    <location>
        <begin position="162"/>
        <end position="172"/>
    </location>
</feature>
<dbReference type="SMART" id="SM00423">
    <property type="entry name" value="PSI"/>
    <property type="match status" value="3"/>
</dbReference>
<dbReference type="Gene3D" id="2.60.120.290">
    <property type="entry name" value="Spermadhesin, CUB domain"/>
    <property type="match status" value="1"/>
</dbReference>
<dbReference type="InterPro" id="IPR002049">
    <property type="entry name" value="LE_dom"/>
</dbReference>
<keyword evidence="7 14" id="KW-1133">Transmembrane helix</keyword>
<dbReference type="eggNOG" id="KOG1388">
    <property type="taxonomic scope" value="Eukaryota"/>
</dbReference>
<dbReference type="PROSITE" id="PS01180">
    <property type="entry name" value="CUB"/>
    <property type="match status" value="1"/>
</dbReference>
<reference evidence="18" key="2">
    <citation type="submission" date="2017-05" db="UniProtKB">
        <authorList>
            <consortium name="EnsemblMetazoa"/>
        </authorList>
    </citation>
    <scope>IDENTIFICATION</scope>
</reference>
<accession>A0A1X7UWV8</accession>
<keyword evidence="10" id="KW-0325">Glycoprotein</keyword>
<feature type="domain" description="CUB" evidence="16">
    <location>
        <begin position="27"/>
        <end position="160"/>
    </location>
</feature>
<dbReference type="SUPFAM" id="SSF49854">
    <property type="entry name" value="Spermadhesin, CUB domain"/>
    <property type="match status" value="1"/>
</dbReference>
<dbReference type="Gene3D" id="2.120.10.80">
    <property type="entry name" value="Kelch-type beta propeller"/>
    <property type="match status" value="1"/>
</dbReference>
<keyword evidence="11" id="KW-0424">Laminin EGF-like domain</keyword>
<evidence type="ECO:0000256" key="10">
    <source>
        <dbReference type="ARBA" id="ARBA00023180"/>
    </source>
</evidence>
<protein>
    <recommendedName>
        <fullName evidence="20">CUB domain-containing protein</fullName>
    </recommendedName>
</protein>
<feature type="region of interest" description="Disordered" evidence="13">
    <location>
        <begin position="1171"/>
        <end position="1199"/>
    </location>
</feature>
<evidence type="ECO:0000256" key="2">
    <source>
        <dbReference type="ARBA" id="ARBA00022441"/>
    </source>
</evidence>
<dbReference type="InParanoid" id="A0A1X7UWV8"/>
<feature type="disulfide bond" evidence="12">
    <location>
        <begin position="181"/>
        <end position="190"/>
    </location>
</feature>
<keyword evidence="8 14" id="KW-0472">Membrane</keyword>
<dbReference type="SMART" id="SM00042">
    <property type="entry name" value="CUB"/>
    <property type="match status" value="1"/>
</dbReference>
<reference evidence="19" key="1">
    <citation type="journal article" date="2010" name="Nature">
        <title>The Amphimedon queenslandica genome and the evolution of animal complexity.</title>
        <authorList>
            <person name="Srivastava M."/>
            <person name="Simakov O."/>
            <person name="Chapman J."/>
            <person name="Fahey B."/>
            <person name="Gauthier M.E."/>
            <person name="Mitros T."/>
            <person name="Richards G.S."/>
            <person name="Conaco C."/>
            <person name="Dacre M."/>
            <person name="Hellsten U."/>
            <person name="Larroux C."/>
            <person name="Putnam N.H."/>
            <person name="Stanke M."/>
            <person name="Adamska M."/>
            <person name="Darling A."/>
            <person name="Degnan S.M."/>
            <person name="Oakley T.H."/>
            <person name="Plachetzki D.C."/>
            <person name="Zhai Y."/>
            <person name="Adamski M."/>
            <person name="Calcino A."/>
            <person name="Cummins S.F."/>
            <person name="Goodstein D.M."/>
            <person name="Harris C."/>
            <person name="Jackson D.J."/>
            <person name="Leys S.P."/>
            <person name="Shu S."/>
            <person name="Woodcroft B.J."/>
            <person name="Vervoort M."/>
            <person name="Kosik K.S."/>
            <person name="Manning G."/>
            <person name="Degnan B.M."/>
            <person name="Rokhsar D.S."/>
        </authorList>
    </citation>
    <scope>NUCLEOTIDE SEQUENCE [LARGE SCALE GENOMIC DNA]</scope>
</reference>
<comment type="caution">
    <text evidence="12">Lacks conserved residue(s) required for the propagation of feature annotation.</text>
</comment>
<dbReference type="FunCoup" id="A0A1X7UWV8">
    <property type="interactions" value="48"/>
</dbReference>
<evidence type="ECO:0000256" key="13">
    <source>
        <dbReference type="SAM" id="MobiDB-lite"/>
    </source>
</evidence>
<dbReference type="CDD" id="cd00041">
    <property type="entry name" value="CUB"/>
    <property type="match status" value="1"/>
</dbReference>
<evidence type="ECO:0000256" key="11">
    <source>
        <dbReference type="ARBA" id="ARBA00023292"/>
    </source>
</evidence>
<evidence type="ECO:0000256" key="5">
    <source>
        <dbReference type="ARBA" id="ARBA00022729"/>
    </source>
</evidence>
<organism evidence="18">
    <name type="scientific">Amphimedon queenslandica</name>
    <name type="common">Sponge</name>
    <dbReference type="NCBI Taxonomy" id="400682"/>
    <lineage>
        <taxon>Eukaryota</taxon>
        <taxon>Metazoa</taxon>
        <taxon>Porifera</taxon>
        <taxon>Demospongiae</taxon>
        <taxon>Heteroscleromorpha</taxon>
        <taxon>Haplosclerida</taxon>
        <taxon>Niphatidae</taxon>
        <taxon>Amphimedon</taxon>
    </lineage>
</organism>
<dbReference type="InterPro" id="IPR000859">
    <property type="entry name" value="CUB_dom"/>
</dbReference>
<keyword evidence="5 15" id="KW-0732">Signal</keyword>
<sequence>MLRSKGPLLLSFLIVLVYLWGSVQGVSRIRLSNVTEGVIATANPYQRNTNCSWFLETNNTRRSYIRLKFNYFLTECLWDYLHIFNGDSIYSPKLGAYSGEVLRSDAGIDDGSGSIYGSGDVTYVSPNEVILLFDSPHVLLYFFSDAQLETDGFNVSYWVSTCISNCSNNGLCDESRGVCQCDPDWTGEYCQSPACPNNCNHHGNCLNKECVCDEDYTGADCSILNDRPHWTVMNISNTDTVLLSRAGHTSVLWEGSMWVFGGYQFDGTFPEPLADGSGGDREEGKYADLLQYDINDNDWTVIEPIGAKPRPRYGHSAVVYKDFMYIYGGALIPSEEITNELWRYDFQNMNWTQIDQCSQTSDNETDSLMEYCPIRVKDHTANVVGDKMLIVLGYSDQLWSDGGSIEIPNFVQEFDLVNESWPYPPPQHGIIPSERMAHSSVYVPETGLLYVYGGEHLRNTLSSIIAYDPVTHYWSGDISSGPLKQSFHSTLLMNGALVSFGGYTTSNDCFSSDLVLYDILQNEWRTLSLPGLPSNASRYSYSAVSPDNTTLLLYGGFKGSTFHDVLMFRVGRDCSEYDSVSSCSGSLCRWFNNSTCTDINLEKNIDTGSYCHLHISCLSCNTSSSTDCHWINNKCQYVDPTSNTTAVTSATAATSNDPSCSESRPDSCSHYLSCVSCVAHEACGWTQTGCTFRSNDTITSCSVITGCSGLSSCSSCIGHRNCLWCSSLNKCINTGVYPYLFPFGQCLGWTQSCSSVTEDCSDHLTCAECRTETGCGWCRDESDTGLGTCGKGGFLRSLNGSFCVDTHWFYDTCPLCNCNGHSECVNLSVCVDCQNNTRGANCESCEDGYFGRPVNGRSCSVCDCNGYNTVCDNSRGNCTCLDAGVTGSTCTLCKAVENYRGNASNFCYYSLSVGFIYTFLSPDVETQNFFVARPRSSSRLNVKFEISRNRFDSSISVQYFLGRSSQNYAILYNVTDVLTISGTNSHSERYESFSSVTFNSSNLFSFARPDIQSTAQFGWLFGNSSSNDFTSNLWDGDVGLVIYVFNLKPDLQYKITVDQNDLTFLIYFFVTFLTCFTFLLSLFLLGWYIKRKLEIRALIRAQHIEMQRRVRRPFARIKAIVDTPLKSRAKQTASYVAVETVNDSKAAILSVLIRLPCDKATGHPKPNRTGMCFGSTFVRMNPPKKKRTKHSSSNHNTNT</sequence>
<dbReference type="PROSITE" id="PS01248">
    <property type="entry name" value="EGF_LAM_1"/>
    <property type="match status" value="1"/>
</dbReference>
<evidence type="ECO:0000256" key="1">
    <source>
        <dbReference type="ARBA" id="ARBA00004167"/>
    </source>
</evidence>
<dbReference type="PANTHER" id="PTHR46376">
    <property type="entry name" value="LEUCINE-ZIPPER-LIKE TRANSCRIPTIONAL REGULATOR 1"/>
    <property type="match status" value="1"/>
</dbReference>
<evidence type="ECO:0000256" key="7">
    <source>
        <dbReference type="ARBA" id="ARBA00022989"/>
    </source>
</evidence>
<evidence type="ECO:0000256" key="9">
    <source>
        <dbReference type="ARBA" id="ARBA00023157"/>
    </source>
</evidence>
<dbReference type="InterPro" id="IPR015915">
    <property type="entry name" value="Kelch-typ_b-propeller"/>
</dbReference>
<dbReference type="Pfam" id="PF24981">
    <property type="entry name" value="Beta-prop_ATRN-LZTR1"/>
    <property type="match status" value="1"/>
</dbReference>
<keyword evidence="9 12" id="KW-1015">Disulfide bond</keyword>
<name>A0A1X7UWV8_AMPQE</name>
<dbReference type="SUPFAM" id="SSF117281">
    <property type="entry name" value="Kelch motif"/>
    <property type="match status" value="1"/>
</dbReference>
<evidence type="ECO:0000256" key="12">
    <source>
        <dbReference type="PROSITE-ProRule" id="PRU00076"/>
    </source>
</evidence>
<dbReference type="FunFam" id="2.10.25.10:FF:000001">
    <property type="entry name" value="Tenascin C"/>
    <property type="match status" value="1"/>
</dbReference>
<dbReference type="Gene3D" id="2.10.25.10">
    <property type="entry name" value="Laminin"/>
    <property type="match status" value="3"/>
</dbReference>
<dbReference type="EnsemblMetazoa" id="XM_019996331.1">
    <property type="protein sequence ID" value="XP_019851890.1"/>
    <property type="gene ID" value="LOC109581856"/>
</dbReference>
<evidence type="ECO:0000256" key="15">
    <source>
        <dbReference type="SAM" id="SignalP"/>
    </source>
</evidence>
<dbReference type="InterPro" id="IPR035914">
    <property type="entry name" value="Sperma_CUB_dom_sf"/>
</dbReference>
<feature type="transmembrane region" description="Helical" evidence="14">
    <location>
        <begin position="1064"/>
        <end position="1089"/>
    </location>
</feature>
<dbReference type="Pfam" id="PF23106">
    <property type="entry name" value="EGF_Teneurin"/>
    <property type="match status" value="1"/>
</dbReference>
<dbReference type="InterPro" id="IPR002165">
    <property type="entry name" value="Plexin_repeat"/>
</dbReference>
<feature type="compositionally biased region" description="Basic residues" evidence="13">
    <location>
        <begin position="1182"/>
        <end position="1192"/>
    </location>
</feature>
<dbReference type="GO" id="GO:0016020">
    <property type="term" value="C:membrane"/>
    <property type="evidence" value="ECO:0007669"/>
    <property type="project" value="UniProtKB-SubCell"/>
</dbReference>
<evidence type="ECO:0008006" key="20">
    <source>
        <dbReference type="Google" id="ProtNLM"/>
    </source>
</evidence>
<dbReference type="PROSITE" id="PS00022">
    <property type="entry name" value="EGF_1"/>
    <property type="match status" value="1"/>
</dbReference>
<dbReference type="Pfam" id="PF24973">
    <property type="entry name" value="EGF_LMN_ATRN"/>
    <property type="match status" value="1"/>
</dbReference>
<comment type="subcellular location">
    <subcellularLocation>
        <location evidence="1">Membrane</location>
        <topology evidence="1">Single-pass membrane protein</topology>
    </subcellularLocation>
</comment>
<keyword evidence="6" id="KW-0677">Repeat</keyword>
<dbReference type="InterPro" id="IPR051568">
    <property type="entry name" value="LZTR1/Attractin"/>
</dbReference>